<dbReference type="GO" id="GO:0008233">
    <property type="term" value="F:peptidase activity"/>
    <property type="evidence" value="ECO:0007669"/>
    <property type="project" value="UniProtKB-KW"/>
</dbReference>
<dbReference type="PANTHER" id="PTHR44835:SF1">
    <property type="entry name" value="PROTEIN O-GLCNAC TRANSFERASE"/>
    <property type="match status" value="1"/>
</dbReference>
<dbReference type="PROSITE" id="PS50005">
    <property type="entry name" value="TPR"/>
    <property type="match status" value="1"/>
</dbReference>
<evidence type="ECO:0000256" key="2">
    <source>
        <dbReference type="ARBA" id="ARBA00022676"/>
    </source>
</evidence>
<gene>
    <name evidence="5" type="primary">bepA_4</name>
    <name evidence="5" type="ORF">Tchar_01304</name>
</gene>
<proteinExistence type="predicted"/>
<dbReference type="Proteomes" id="UP000318294">
    <property type="component" value="Unassembled WGS sequence"/>
</dbReference>
<dbReference type="SUPFAM" id="SSF48452">
    <property type="entry name" value="TPR-like"/>
    <property type="match status" value="1"/>
</dbReference>
<protein>
    <submittedName>
        <fullName evidence="5">Beta-barrel assembly-enhancing protease</fullName>
        <ecNumber evidence="5">3.4.-.-</ecNumber>
    </submittedName>
</protein>
<dbReference type="EMBL" id="VJON01000017">
    <property type="protein sequence ID" value="TSE34534.1"/>
    <property type="molecule type" value="Genomic_DNA"/>
</dbReference>
<dbReference type="GO" id="GO:0006508">
    <property type="term" value="P:proteolysis"/>
    <property type="evidence" value="ECO:0007669"/>
    <property type="project" value="UniProtKB-KW"/>
</dbReference>
<sequence>MIGAGEWDAAHERLQSWLQQRPQDAQARLLLGVVLAGRGDSDSAQTVYEALTRDHPELPEPYNNLAVLHAAAGRLPEARAALETALRFHPDYAIAHRNLGDVYAQLALGHWQRALALQPETPRLAARAQQLRALLQVSSGEDR</sequence>
<dbReference type="InterPro" id="IPR011990">
    <property type="entry name" value="TPR-like_helical_dom_sf"/>
</dbReference>
<dbReference type="EC" id="3.4.-.-" evidence="5"/>
<dbReference type="InterPro" id="IPR019734">
    <property type="entry name" value="TPR_rpt"/>
</dbReference>
<dbReference type="InterPro" id="IPR051939">
    <property type="entry name" value="Glycosyltr_41/O-GlcNAc_trsf"/>
</dbReference>
<dbReference type="PANTHER" id="PTHR44835">
    <property type="entry name" value="UDP-N-ACETYLGLUCOSAMINE--PEPTIDE N-ACETYLGLUCOSAMINYLTRANSFERASE SPINDLY-RELATED"/>
    <property type="match status" value="1"/>
</dbReference>
<comment type="pathway">
    <text evidence="1">Protein modification; protein glycosylation.</text>
</comment>
<dbReference type="Gene3D" id="1.25.40.10">
    <property type="entry name" value="Tetratricopeptide repeat domain"/>
    <property type="match status" value="1"/>
</dbReference>
<feature type="repeat" description="TPR" evidence="4">
    <location>
        <begin position="59"/>
        <end position="92"/>
    </location>
</feature>
<evidence type="ECO:0000256" key="1">
    <source>
        <dbReference type="ARBA" id="ARBA00004922"/>
    </source>
</evidence>
<keyword evidence="5" id="KW-0378">Hydrolase</keyword>
<dbReference type="SMART" id="SM00028">
    <property type="entry name" value="TPR"/>
    <property type="match status" value="3"/>
</dbReference>
<keyword evidence="5" id="KW-0645">Protease</keyword>
<evidence type="ECO:0000313" key="6">
    <source>
        <dbReference type="Proteomes" id="UP000318294"/>
    </source>
</evidence>
<accession>A0A554XFD7</accession>
<dbReference type="Pfam" id="PF13414">
    <property type="entry name" value="TPR_11"/>
    <property type="match status" value="1"/>
</dbReference>
<dbReference type="GO" id="GO:0016757">
    <property type="term" value="F:glycosyltransferase activity"/>
    <property type="evidence" value="ECO:0007669"/>
    <property type="project" value="UniProtKB-KW"/>
</dbReference>
<evidence type="ECO:0000256" key="3">
    <source>
        <dbReference type="ARBA" id="ARBA00022679"/>
    </source>
</evidence>
<keyword evidence="3" id="KW-0808">Transferase</keyword>
<keyword evidence="4" id="KW-0802">TPR repeat</keyword>
<dbReference type="AlphaFoldDB" id="A0A554XFD7"/>
<reference evidence="5 6" key="1">
    <citation type="submission" date="2019-07" db="EMBL/GenBank/DDBJ databases">
        <title>Tepidimonas charontis SPSP-6 draft genome.</title>
        <authorList>
            <person name="Da Costa M.S."/>
            <person name="Froufe H.J.C."/>
            <person name="Egas C."/>
            <person name="Albuquerque L."/>
        </authorList>
    </citation>
    <scope>NUCLEOTIDE SEQUENCE [LARGE SCALE GENOMIC DNA]</scope>
    <source>
        <strain evidence="5 6">SPSP-6</strain>
    </source>
</reference>
<name>A0A554XFD7_9BURK</name>
<evidence type="ECO:0000313" key="5">
    <source>
        <dbReference type="EMBL" id="TSE34534.1"/>
    </source>
</evidence>
<keyword evidence="6" id="KW-1185">Reference proteome</keyword>
<comment type="caution">
    <text evidence="5">The sequence shown here is derived from an EMBL/GenBank/DDBJ whole genome shotgun (WGS) entry which is preliminary data.</text>
</comment>
<organism evidence="5 6">
    <name type="scientific">Tepidimonas charontis</name>
    <dbReference type="NCBI Taxonomy" id="2267262"/>
    <lineage>
        <taxon>Bacteria</taxon>
        <taxon>Pseudomonadati</taxon>
        <taxon>Pseudomonadota</taxon>
        <taxon>Betaproteobacteria</taxon>
        <taxon>Burkholderiales</taxon>
        <taxon>Tepidimonas</taxon>
    </lineage>
</organism>
<keyword evidence="2" id="KW-0328">Glycosyltransferase</keyword>
<evidence type="ECO:0000256" key="4">
    <source>
        <dbReference type="PROSITE-ProRule" id="PRU00339"/>
    </source>
</evidence>
<dbReference type="Pfam" id="PF14559">
    <property type="entry name" value="TPR_19"/>
    <property type="match status" value="1"/>
</dbReference>